<name>A0A6A6NEZ3_HEVBR</name>
<comment type="caution">
    <text evidence="1">The sequence shown here is derived from an EMBL/GenBank/DDBJ whole genome shotgun (WGS) entry which is preliminary data.</text>
</comment>
<dbReference type="AlphaFoldDB" id="A0A6A6NEZ3"/>
<protein>
    <submittedName>
        <fullName evidence="1">Uncharacterized protein</fullName>
    </submittedName>
</protein>
<keyword evidence="2" id="KW-1185">Reference proteome</keyword>
<dbReference type="EMBL" id="JAAGAX010000002">
    <property type="protein sequence ID" value="KAF2323719.1"/>
    <property type="molecule type" value="Genomic_DNA"/>
</dbReference>
<accession>A0A6A6NEZ3</accession>
<reference evidence="1 2" key="1">
    <citation type="journal article" date="2020" name="Mol. Plant">
        <title>The Chromosome-Based Rubber Tree Genome Provides New Insights into Spurge Genome Evolution and Rubber Biosynthesis.</title>
        <authorList>
            <person name="Liu J."/>
            <person name="Shi C."/>
            <person name="Shi C.C."/>
            <person name="Li W."/>
            <person name="Zhang Q.J."/>
            <person name="Zhang Y."/>
            <person name="Li K."/>
            <person name="Lu H.F."/>
            <person name="Shi C."/>
            <person name="Zhu S.T."/>
            <person name="Xiao Z.Y."/>
            <person name="Nan H."/>
            <person name="Yue Y."/>
            <person name="Zhu X.G."/>
            <person name="Wu Y."/>
            <person name="Hong X.N."/>
            <person name="Fan G.Y."/>
            <person name="Tong Y."/>
            <person name="Zhang D."/>
            <person name="Mao C.L."/>
            <person name="Liu Y.L."/>
            <person name="Hao S.J."/>
            <person name="Liu W.Q."/>
            <person name="Lv M.Q."/>
            <person name="Zhang H.B."/>
            <person name="Liu Y."/>
            <person name="Hu-Tang G.R."/>
            <person name="Wang J.P."/>
            <person name="Wang J.H."/>
            <person name="Sun Y.H."/>
            <person name="Ni S.B."/>
            <person name="Chen W.B."/>
            <person name="Zhang X.C."/>
            <person name="Jiao Y.N."/>
            <person name="Eichler E.E."/>
            <person name="Li G.H."/>
            <person name="Liu X."/>
            <person name="Gao L.Z."/>
        </authorList>
    </citation>
    <scope>NUCLEOTIDE SEQUENCE [LARGE SCALE GENOMIC DNA]</scope>
    <source>
        <strain evidence="2">cv. GT1</strain>
        <tissue evidence="1">Leaf</tissue>
    </source>
</reference>
<organism evidence="1 2">
    <name type="scientific">Hevea brasiliensis</name>
    <name type="common">Para rubber tree</name>
    <name type="synonym">Siphonia brasiliensis</name>
    <dbReference type="NCBI Taxonomy" id="3981"/>
    <lineage>
        <taxon>Eukaryota</taxon>
        <taxon>Viridiplantae</taxon>
        <taxon>Streptophyta</taxon>
        <taxon>Embryophyta</taxon>
        <taxon>Tracheophyta</taxon>
        <taxon>Spermatophyta</taxon>
        <taxon>Magnoliopsida</taxon>
        <taxon>eudicotyledons</taxon>
        <taxon>Gunneridae</taxon>
        <taxon>Pentapetalae</taxon>
        <taxon>rosids</taxon>
        <taxon>fabids</taxon>
        <taxon>Malpighiales</taxon>
        <taxon>Euphorbiaceae</taxon>
        <taxon>Crotonoideae</taxon>
        <taxon>Micrandreae</taxon>
        <taxon>Hevea</taxon>
    </lineage>
</organism>
<gene>
    <name evidence="1" type="ORF">GH714_036711</name>
</gene>
<evidence type="ECO:0000313" key="2">
    <source>
        <dbReference type="Proteomes" id="UP000467840"/>
    </source>
</evidence>
<sequence>MDGGESETQKLMVKHQLEPLDMRKNQFGSPEKFEKDDVKGYVGDWRQAMERDHVWRAMLPMLLAADENSYAQKLETGSKIASLCSVVPCSISSQNASSLLAHNKDRENDAQNCFSTKLGHRMENFQSLNLSVLLVQIMSKIWTPLLSVIRSPVADHDEPAKMGLISNFSV</sequence>
<evidence type="ECO:0000313" key="1">
    <source>
        <dbReference type="EMBL" id="KAF2323719.1"/>
    </source>
</evidence>
<dbReference type="Proteomes" id="UP000467840">
    <property type="component" value="Chromosome 11"/>
</dbReference>
<proteinExistence type="predicted"/>